<feature type="coiled-coil region" evidence="1">
    <location>
        <begin position="16"/>
        <end position="43"/>
    </location>
</feature>
<proteinExistence type="predicted"/>
<evidence type="ECO:0000313" key="3">
    <source>
        <dbReference type="Proteomes" id="UP000294564"/>
    </source>
</evidence>
<gene>
    <name evidence="2" type="ORF">EV195_104150</name>
</gene>
<keyword evidence="3" id="KW-1185">Reference proteome</keyword>
<dbReference type="RefSeq" id="WP_132794503.1">
    <property type="nucleotide sequence ID" value="NZ_SLXM01000004.1"/>
</dbReference>
<dbReference type="EMBL" id="SLXM01000004">
    <property type="protein sequence ID" value="TCP25118.1"/>
    <property type="molecule type" value="Genomic_DNA"/>
</dbReference>
<keyword evidence="1" id="KW-0175">Coiled coil</keyword>
<organism evidence="2 3">
    <name type="scientific">Tenacibaculum skagerrakense</name>
    <dbReference type="NCBI Taxonomy" id="186571"/>
    <lineage>
        <taxon>Bacteria</taxon>
        <taxon>Pseudomonadati</taxon>
        <taxon>Bacteroidota</taxon>
        <taxon>Flavobacteriia</taxon>
        <taxon>Flavobacteriales</taxon>
        <taxon>Flavobacteriaceae</taxon>
        <taxon>Tenacibaculum</taxon>
    </lineage>
</organism>
<sequence>MPKTNPKFAFEYDIDISKIEIGLENFIEKINEKNEEYRNICTNVTHDVIQYEVREASKENPRIIILKLFHSYSISGYYFILELLGDYCNGEHLARRYDTN</sequence>
<protein>
    <submittedName>
        <fullName evidence="2">Uncharacterized protein</fullName>
    </submittedName>
</protein>
<reference evidence="2 3" key="1">
    <citation type="submission" date="2019-03" db="EMBL/GenBank/DDBJ databases">
        <title>Genomic Encyclopedia of Type Strains, Phase IV (KMG-IV): sequencing the most valuable type-strain genomes for metagenomic binning, comparative biology and taxonomic classification.</title>
        <authorList>
            <person name="Goeker M."/>
        </authorList>
    </citation>
    <scope>NUCLEOTIDE SEQUENCE [LARGE SCALE GENOMIC DNA]</scope>
    <source>
        <strain evidence="2 3">DSM 14836</strain>
    </source>
</reference>
<accession>A0A4R2NUF0</accession>
<dbReference type="Proteomes" id="UP000294564">
    <property type="component" value="Unassembled WGS sequence"/>
</dbReference>
<evidence type="ECO:0000313" key="2">
    <source>
        <dbReference type="EMBL" id="TCP25118.1"/>
    </source>
</evidence>
<name>A0A4R2NUF0_9FLAO</name>
<evidence type="ECO:0000256" key="1">
    <source>
        <dbReference type="SAM" id="Coils"/>
    </source>
</evidence>
<dbReference type="AlphaFoldDB" id="A0A4R2NUF0"/>
<comment type="caution">
    <text evidence="2">The sequence shown here is derived from an EMBL/GenBank/DDBJ whole genome shotgun (WGS) entry which is preliminary data.</text>
</comment>